<keyword evidence="1" id="KW-0472">Membrane</keyword>
<name>A0A6L2K5M1_TANCI</name>
<dbReference type="EMBL" id="BKCJ010001796">
    <property type="protein sequence ID" value="GEU44082.1"/>
    <property type="molecule type" value="Genomic_DNA"/>
</dbReference>
<evidence type="ECO:0000313" key="2">
    <source>
        <dbReference type="EMBL" id="GEU44082.1"/>
    </source>
</evidence>
<feature type="transmembrane region" description="Helical" evidence="1">
    <location>
        <begin position="71"/>
        <end position="93"/>
    </location>
</feature>
<feature type="transmembrane region" description="Helical" evidence="1">
    <location>
        <begin position="99"/>
        <end position="116"/>
    </location>
</feature>
<reference evidence="2" key="1">
    <citation type="journal article" date="2019" name="Sci. Rep.">
        <title>Draft genome of Tanacetum cinerariifolium, the natural source of mosquito coil.</title>
        <authorList>
            <person name="Yamashiro T."/>
            <person name="Shiraishi A."/>
            <person name="Satake H."/>
            <person name="Nakayama K."/>
        </authorList>
    </citation>
    <scope>NUCLEOTIDE SEQUENCE</scope>
</reference>
<gene>
    <name evidence="2" type="ORF">Tci_016060</name>
</gene>
<evidence type="ECO:0000256" key="1">
    <source>
        <dbReference type="SAM" id="Phobius"/>
    </source>
</evidence>
<keyword evidence="1" id="KW-1133">Transmembrane helix</keyword>
<proteinExistence type="predicted"/>
<accession>A0A6L2K5M1</accession>
<feature type="transmembrane region" description="Helical" evidence="1">
    <location>
        <begin position="151"/>
        <end position="175"/>
    </location>
</feature>
<protein>
    <submittedName>
        <fullName evidence="2">Uncharacterized protein</fullName>
    </submittedName>
</protein>
<organism evidence="2">
    <name type="scientific">Tanacetum cinerariifolium</name>
    <name type="common">Dalmatian daisy</name>
    <name type="synonym">Chrysanthemum cinerariifolium</name>
    <dbReference type="NCBI Taxonomy" id="118510"/>
    <lineage>
        <taxon>Eukaryota</taxon>
        <taxon>Viridiplantae</taxon>
        <taxon>Streptophyta</taxon>
        <taxon>Embryophyta</taxon>
        <taxon>Tracheophyta</taxon>
        <taxon>Spermatophyta</taxon>
        <taxon>Magnoliopsida</taxon>
        <taxon>eudicotyledons</taxon>
        <taxon>Gunneridae</taxon>
        <taxon>Pentapetalae</taxon>
        <taxon>asterids</taxon>
        <taxon>campanulids</taxon>
        <taxon>Asterales</taxon>
        <taxon>Asteraceae</taxon>
        <taxon>Asteroideae</taxon>
        <taxon>Anthemideae</taxon>
        <taxon>Anthemidinae</taxon>
        <taxon>Tanacetum</taxon>
    </lineage>
</organism>
<comment type="caution">
    <text evidence="2">The sequence shown here is derived from an EMBL/GenBank/DDBJ whole genome shotgun (WGS) entry which is preliminary data.</text>
</comment>
<dbReference type="AlphaFoldDB" id="A0A6L2K5M1"/>
<sequence length="266" mass="29191">MPDRGPDQNGTVRVDDYPDRILYEASIIALPLALVALFPTVFWVLITFQTPTVNAPERLASTIVRAVTTHLAYGSDVYVVYFTNFLFLVLYYLQFKVGSYLFSGLAHLLCLILLFIEKVAPRKRIMVATVLLATIVLTSDDHPSEIVKKFVSLVTTVSILASIAFAAIVAAIVICTEQLNRKLVMPVTQYLFAERDVGDVAAAARGNVRNEMIASSRAPPTTVFRQLDAVDGVISPMCVEEAVIDEPDGAQHLVAELGYPTDDIEV</sequence>
<keyword evidence="1" id="KW-0812">Transmembrane</keyword>
<feature type="transmembrane region" description="Helical" evidence="1">
    <location>
        <begin position="27"/>
        <end position="50"/>
    </location>
</feature>